<keyword evidence="9" id="KW-1185">Reference proteome</keyword>
<keyword evidence="3 6" id="KW-0812">Transmembrane</keyword>
<dbReference type="Proteomes" id="UP001300261">
    <property type="component" value="Unassembled WGS sequence"/>
</dbReference>
<feature type="transmembrane region" description="Helical" evidence="6">
    <location>
        <begin position="93"/>
        <end position="112"/>
    </location>
</feature>
<feature type="transmembrane region" description="Helical" evidence="6">
    <location>
        <begin position="132"/>
        <end position="152"/>
    </location>
</feature>
<proteinExistence type="predicted"/>
<evidence type="ECO:0000256" key="3">
    <source>
        <dbReference type="ARBA" id="ARBA00022692"/>
    </source>
</evidence>
<dbReference type="InterPro" id="IPR027469">
    <property type="entry name" value="Cation_efflux_TMD_sf"/>
</dbReference>
<dbReference type="InterPro" id="IPR058533">
    <property type="entry name" value="Cation_efflux_TM"/>
</dbReference>
<dbReference type="Pfam" id="PF01545">
    <property type="entry name" value="Cation_efflux"/>
    <property type="match status" value="1"/>
</dbReference>
<keyword evidence="5 6" id="KW-0472">Membrane</keyword>
<keyword evidence="4 6" id="KW-1133">Transmembrane helix</keyword>
<reference evidence="8 9" key="1">
    <citation type="journal article" date="2016" name="Int. J. Syst. Evol. Microbiol.">
        <title>Labrenzia salina sp. nov., isolated from the rhizosphere of the halophyte Arthrocnemum macrostachyum.</title>
        <authorList>
            <person name="Camacho M."/>
            <person name="Redondo-Gomez S."/>
            <person name="Rodriguez-Llorente I."/>
            <person name="Rohde M."/>
            <person name="Sproer C."/>
            <person name="Schumann P."/>
            <person name="Klenk H.P."/>
            <person name="Montero-Calasanz M.D.C."/>
        </authorList>
    </citation>
    <scope>NUCLEOTIDE SEQUENCE [LARGE SCALE GENOMIC DNA]</scope>
    <source>
        <strain evidence="8 9">DSM 29163</strain>
    </source>
</reference>
<name>A0ABT3QXF9_9HYPH</name>
<evidence type="ECO:0000313" key="8">
    <source>
        <dbReference type="EMBL" id="MCX2721629.1"/>
    </source>
</evidence>
<gene>
    <name evidence="8" type="ORF">ON753_04295</name>
</gene>
<evidence type="ECO:0000256" key="1">
    <source>
        <dbReference type="ARBA" id="ARBA00004141"/>
    </source>
</evidence>
<evidence type="ECO:0000256" key="5">
    <source>
        <dbReference type="ARBA" id="ARBA00023136"/>
    </source>
</evidence>
<accession>A0ABT3QXF9</accession>
<protein>
    <submittedName>
        <fullName evidence="8">Cation transporter</fullName>
    </submittedName>
</protein>
<feature type="transmembrane region" description="Helical" evidence="6">
    <location>
        <begin position="22"/>
        <end position="44"/>
    </location>
</feature>
<dbReference type="RefSeq" id="WP_265961318.1">
    <property type="nucleotide sequence ID" value="NZ_JAPEVI010000002.1"/>
</dbReference>
<feature type="transmembrane region" description="Helical" evidence="6">
    <location>
        <begin position="179"/>
        <end position="199"/>
    </location>
</feature>
<dbReference type="Gene3D" id="1.20.1510.10">
    <property type="entry name" value="Cation efflux protein transmembrane domain"/>
    <property type="match status" value="1"/>
</dbReference>
<organism evidence="8 9">
    <name type="scientific">Roseibium salinum</name>
    <dbReference type="NCBI Taxonomy" id="1604349"/>
    <lineage>
        <taxon>Bacteria</taxon>
        <taxon>Pseudomonadati</taxon>
        <taxon>Pseudomonadota</taxon>
        <taxon>Alphaproteobacteria</taxon>
        <taxon>Hyphomicrobiales</taxon>
        <taxon>Stappiaceae</taxon>
        <taxon>Roseibium</taxon>
    </lineage>
</organism>
<dbReference type="InterPro" id="IPR050291">
    <property type="entry name" value="CDF_Transporter"/>
</dbReference>
<keyword evidence="2" id="KW-0813">Transport</keyword>
<comment type="caution">
    <text evidence="8">The sequence shown here is derived from an EMBL/GenBank/DDBJ whole genome shotgun (WGS) entry which is preliminary data.</text>
</comment>
<comment type="subcellular location">
    <subcellularLocation>
        <location evidence="1">Membrane</location>
        <topology evidence="1">Multi-pass membrane protein</topology>
    </subcellularLocation>
</comment>
<evidence type="ECO:0000256" key="2">
    <source>
        <dbReference type="ARBA" id="ARBA00022448"/>
    </source>
</evidence>
<evidence type="ECO:0000256" key="4">
    <source>
        <dbReference type="ARBA" id="ARBA00022989"/>
    </source>
</evidence>
<evidence type="ECO:0000256" key="6">
    <source>
        <dbReference type="SAM" id="Phobius"/>
    </source>
</evidence>
<dbReference type="EMBL" id="JAPEVI010000002">
    <property type="protein sequence ID" value="MCX2721629.1"/>
    <property type="molecule type" value="Genomic_DNA"/>
</dbReference>
<sequence>MKLATSVDIPNERKPDYRKAKWLQWITIVYLISVVFVLYLVMGSSQAMRAAWLEDLLSLVPSIAWTITTPIAWRKPDPKFPYGYHRSVSIGYLAASLPLLLLGLFLVGDAAMKLVQAEHPTMGTLVIFGQPVWIGWPALLALIYSSVPSVILGRMKLKLADRLHDKVLYADAKMRKADWMTAGAAMIGIIGVGFGIWWLDAAAALVIGLDVIRDGFTQTKHAIGDLTDRRPMTTTQEKEEDLPERVRNQLCRLDWVKDAQVRLREAGHILYGQGFVVPTVDRVAVETISKAADDITRMDWRLAEFVLTPVTSFDGSNANGETGDNGEK</sequence>
<feature type="domain" description="Cation efflux protein transmembrane" evidence="7">
    <location>
        <begin position="31"/>
        <end position="223"/>
    </location>
</feature>
<dbReference type="PANTHER" id="PTHR43840">
    <property type="entry name" value="MITOCHONDRIAL METAL TRANSPORTER 1-RELATED"/>
    <property type="match status" value="1"/>
</dbReference>
<dbReference type="PANTHER" id="PTHR43840:SF15">
    <property type="entry name" value="MITOCHONDRIAL METAL TRANSPORTER 1-RELATED"/>
    <property type="match status" value="1"/>
</dbReference>
<evidence type="ECO:0000259" key="7">
    <source>
        <dbReference type="Pfam" id="PF01545"/>
    </source>
</evidence>
<dbReference type="SUPFAM" id="SSF161111">
    <property type="entry name" value="Cation efflux protein transmembrane domain-like"/>
    <property type="match status" value="1"/>
</dbReference>
<evidence type="ECO:0000313" key="9">
    <source>
        <dbReference type="Proteomes" id="UP001300261"/>
    </source>
</evidence>